<dbReference type="Gene3D" id="2.60.40.2500">
    <property type="match status" value="1"/>
</dbReference>
<dbReference type="Proteomes" id="UP000282597">
    <property type="component" value="Chromosome"/>
</dbReference>
<accession>A0A2Z6EXV5</accession>
<dbReference type="InterPro" id="IPR010258">
    <property type="entry name" value="Conjugal_tfr_TrbG/VirB9/CagX"/>
</dbReference>
<name>A0A2Z6EXV5_9BURK</name>
<dbReference type="AlphaFoldDB" id="A0A2Z6EXV5"/>
<comment type="similarity">
    <text evidence="1">Belongs to the TrbG/VirB9 family.</text>
</comment>
<dbReference type="KEGG" id="mcys:MCB1EB_2086"/>
<keyword evidence="4" id="KW-1185">Reference proteome</keyword>
<sequence length="277" mass="31427">MEQTHLTMLHKVLRLAFFLAFALLPNQPTYALSAPERSSYDHRIRYTNYNPADVVQIDSMLGIATHIMLEEGETYLTHAFGDASAWSFVAEKNHIFIKPKAENADTNLILITNRRSYNFRLSYQPSRSVAAVYQLVFRYPDTDTLKLQAQKDTFALAQGFKVPPGNYNLAYEMSGDLEIAPINVWDNGRFTYFKFPGNRDLPAIYKVDTQADENIVNRHIKGSANNIIVVESINPKWILRLGEQTLAIYNEAFNPSGIANHTGTASPAVRRIIKEPR</sequence>
<proteinExistence type="inferred from homology"/>
<protein>
    <submittedName>
        <fullName evidence="3">P-type conjugative transfer protein VirB9</fullName>
    </submittedName>
</protein>
<keyword evidence="2" id="KW-0732">Signal</keyword>
<dbReference type="InterPro" id="IPR014148">
    <property type="entry name" value="VirB9"/>
</dbReference>
<evidence type="ECO:0000256" key="2">
    <source>
        <dbReference type="ARBA" id="ARBA00022729"/>
    </source>
</evidence>
<dbReference type="InterPro" id="IPR038161">
    <property type="entry name" value="VirB9/CagX/TrbG_C_sf"/>
</dbReference>
<evidence type="ECO:0000256" key="1">
    <source>
        <dbReference type="ARBA" id="ARBA00006135"/>
    </source>
</evidence>
<dbReference type="CDD" id="cd06911">
    <property type="entry name" value="VirB9_CagX_TrbG"/>
    <property type="match status" value="1"/>
</dbReference>
<gene>
    <name evidence="3" type="ORF">MCB1EB_2086</name>
</gene>
<evidence type="ECO:0000313" key="3">
    <source>
        <dbReference type="EMBL" id="BBE10247.1"/>
    </source>
</evidence>
<evidence type="ECO:0000313" key="4">
    <source>
        <dbReference type="Proteomes" id="UP000282597"/>
    </source>
</evidence>
<dbReference type="InterPro" id="IPR033645">
    <property type="entry name" value="VirB9/CagX/TrbG_C"/>
</dbReference>
<dbReference type="EMBL" id="AP018150">
    <property type="protein sequence ID" value="BBE10247.1"/>
    <property type="molecule type" value="Genomic_DNA"/>
</dbReference>
<reference evidence="3 4" key="1">
    <citation type="journal article" date="2018" name="Microbes Environ.">
        <title>Comparative Genomic Insights into Endofungal Lifestyles of Two Bacterial Endosymbionts, Mycoavidus cysteinexigens and Burkholderia rhizoxinica.</title>
        <authorList>
            <person name="Sharmin D."/>
            <person name="Guo Y."/>
            <person name="Nishizawa T."/>
            <person name="Ohshima S."/>
            <person name="Sato Y."/>
            <person name="Takashima Y."/>
            <person name="Narisawa K."/>
            <person name="Ohta H."/>
        </authorList>
    </citation>
    <scope>NUCLEOTIDE SEQUENCE [LARGE SCALE GENOMIC DNA]</scope>
    <source>
        <strain evidence="3 4">B1-EB</strain>
    </source>
</reference>
<dbReference type="NCBIfam" id="TIGR02781">
    <property type="entry name" value="VirB9"/>
    <property type="match status" value="1"/>
</dbReference>
<dbReference type="Pfam" id="PF03524">
    <property type="entry name" value="CagX"/>
    <property type="match status" value="1"/>
</dbReference>
<organism evidence="3 4">
    <name type="scientific">Mycoavidus cysteinexigens</name>
    <dbReference type="NCBI Taxonomy" id="1553431"/>
    <lineage>
        <taxon>Bacteria</taxon>
        <taxon>Pseudomonadati</taxon>
        <taxon>Pseudomonadota</taxon>
        <taxon>Betaproteobacteria</taxon>
        <taxon>Burkholderiales</taxon>
        <taxon>Burkholderiaceae</taxon>
        <taxon>Mycoavidus</taxon>
    </lineage>
</organism>
<dbReference type="RefSeq" id="WP_126354028.1">
    <property type="nucleotide sequence ID" value="NZ_AP018150.1"/>
</dbReference>